<reference evidence="1 2" key="1">
    <citation type="submission" date="2017-04" db="EMBL/GenBank/DDBJ databases">
        <authorList>
            <person name="Afonso C.L."/>
            <person name="Miller P.J."/>
            <person name="Scott M.A."/>
            <person name="Spackman E."/>
            <person name="Goraichik I."/>
            <person name="Dimitrov K.M."/>
            <person name="Suarez D.L."/>
            <person name="Swayne D.E."/>
        </authorList>
    </citation>
    <scope>NUCLEOTIDE SEQUENCE [LARGE SCALE GENOMIC DNA]</scope>
</reference>
<evidence type="ECO:0000313" key="1">
    <source>
        <dbReference type="EMBL" id="SMN19020.1"/>
    </source>
</evidence>
<dbReference type="PANTHER" id="PTHR15615:SF123">
    <property type="entry name" value="PHO85 CYCLIN-10-RELATED"/>
    <property type="match status" value="1"/>
</dbReference>
<dbReference type="EMBL" id="FXLY01000003">
    <property type="protein sequence ID" value="SMN19020.1"/>
    <property type="molecule type" value="Genomic_DNA"/>
</dbReference>
<organism evidence="1 2">
    <name type="scientific">Maudiozyma saulgeensis</name>
    <dbReference type="NCBI Taxonomy" id="1789683"/>
    <lineage>
        <taxon>Eukaryota</taxon>
        <taxon>Fungi</taxon>
        <taxon>Dikarya</taxon>
        <taxon>Ascomycota</taxon>
        <taxon>Saccharomycotina</taxon>
        <taxon>Saccharomycetes</taxon>
        <taxon>Saccharomycetales</taxon>
        <taxon>Saccharomycetaceae</taxon>
        <taxon>Maudiozyma</taxon>
    </lineage>
</organism>
<dbReference type="AlphaFoldDB" id="A0A1X7R0R1"/>
<dbReference type="GO" id="GO:0000307">
    <property type="term" value="C:cyclin-dependent protein kinase holoenzyme complex"/>
    <property type="evidence" value="ECO:0007669"/>
    <property type="project" value="TreeGrafter"/>
</dbReference>
<protein>
    <submittedName>
        <fullName evidence="1">Similar to Saccharomyces cerevisiae YGL134W PCL10 Pho85p cyclin</fullName>
    </submittedName>
</protein>
<name>A0A1X7R0R1_9SACH</name>
<keyword evidence="2" id="KW-1185">Reference proteome</keyword>
<dbReference type="OrthoDB" id="5304883at2759"/>
<dbReference type="InterPro" id="IPR013922">
    <property type="entry name" value="Cyclin_PHO80-like"/>
</dbReference>
<accession>A0A1X7R0R1</accession>
<dbReference type="Gene3D" id="1.10.472.10">
    <property type="entry name" value="Cyclin-like"/>
    <property type="match status" value="1"/>
</dbReference>
<dbReference type="GO" id="GO:0019901">
    <property type="term" value="F:protein kinase binding"/>
    <property type="evidence" value="ECO:0007669"/>
    <property type="project" value="InterPro"/>
</dbReference>
<dbReference type="STRING" id="1789683.A0A1X7R0R1"/>
<dbReference type="Pfam" id="PF08613">
    <property type="entry name" value="Cyclin"/>
    <property type="match status" value="1"/>
</dbReference>
<dbReference type="Proteomes" id="UP000196158">
    <property type="component" value="Unassembled WGS sequence"/>
</dbReference>
<sequence>MSRSNSNYSYTLDNEILGVPFTGVEDIDLSDPRLDKISMHLPLKANMVDVSDDWDSSFPETPSTGFGSSAGDSLTASMTNLNLNLNMVSAKKVRFDENSTLLLNEEENHYNYQLHKPMAFSTNNTKKTRDVEDLIQSASSMNHFVEENIGKINDFRNHLYNNGLYNNNSNTKKNDIYLRSHIGSISNFELSDSETIPTEDTLHYDIQDNIDFNSTFNSNDEENKNDNINSIQEEMNRNIKKYAELKQVPKDDGLYESHLENQPYKFDPSNLTQINKVTIDEAIKYFTITIETLLQLSQNLNNESLNKINLENMHSDLSSFKMKSIPSVSYKDLITRIQKKCEFEPIIFLQSTYLLQTLLINRPEVGTKEIHLKNKLELHHIHRLIIAVVRISCKLLQDKQYSHEYFSKVCGITKRLLTKLEVSLMIAVRDNELMCRNRDILAALSTVTMLENTCNK</sequence>
<dbReference type="GO" id="GO:0005634">
    <property type="term" value="C:nucleus"/>
    <property type="evidence" value="ECO:0007669"/>
    <property type="project" value="TreeGrafter"/>
</dbReference>
<dbReference type="PANTHER" id="PTHR15615">
    <property type="match status" value="1"/>
</dbReference>
<evidence type="ECO:0000313" key="2">
    <source>
        <dbReference type="Proteomes" id="UP000196158"/>
    </source>
</evidence>
<dbReference type="GO" id="GO:0016538">
    <property type="term" value="F:cyclin-dependent protein serine/threonine kinase regulator activity"/>
    <property type="evidence" value="ECO:0007669"/>
    <property type="project" value="TreeGrafter"/>
</dbReference>
<proteinExistence type="predicted"/>
<gene>
    <name evidence="1" type="ORF">KASA_0P01551G</name>
</gene>